<dbReference type="Pfam" id="PF13527">
    <property type="entry name" value="Acetyltransf_9"/>
    <property type="match status" value="1"/>
</dbReference>
<dbReference type="SUPFAM" id="SSF55729">
    <property type="entry name" value="Acyl-CoA N-acyltransferases (Nat)"/>
    <property type="match status" value="1"/>
</dbReference>
<accession>A0A3Q9ITD6</accession>
<protein>
    <submittedName>
        <fullName evidence="2">GNAT family N-acetyltransferase</fullName>
    </submittedName>
</protein>
<dbReference type="InterPro" id="IPR051554">
    <property type="entry name" value="Acetyltransferase_Eis"/>
</dbReference>
<dbReference type="InterPro" id="IPR036527">
    <property type="entry name" value="SCP2_sterol-bd_dom_sf"/>
</dbReference>
<dbReference type="GO" id="GO:0030649">
    <property type="term" value="P:aminoglycoside antibiotic catabolic process"/>
    <property type="evidence" value="ECO:0007669"/>
    <property type="project" value="TreeGrafter"/>
</dbReference>
<dbReference type="InterPro" id="IPR016181">
    <property type="entry name" value="Acyl_CoA_acyltransferase"/>
</dbReference>
<evidence type="ECO:0000259" key="1">
    <source>
        <dbReference type="PROSITE" id="PS51186"/>
    </source>
</evidence>
<keyword evidence="2" id="KW-0808">Transferase</keyword>
<dbReference type="Proteomes" id="UP000270673">
    <property type="component" value="Chromosome"/>
</dbReference>
<proteinExistence type="predicted"/>
<dbReference type="InterPro" id="IPR000182">
    <property type="entry name" value="GNAT_dom"/>
</dbReference>
<dbReference type="Gene3D" id="3.40.630.30">
    <property type="match status" value="1"/>
</dbReference>
<dbReference type="AlphaFoldDB" id="A0A3Q9ITD6"/>
<dbReference type="InterPro" id="IPR025559">
    <property type="entry name" value="Eis_dom"/>
</dbReference>
<keyword evidence="3" id="KW-1185">Reference proteome</keyword>
<organism evidence="2 3">
    <name type="scientific">Butyricimonas faecalis</name>
    <dbReference type="NCBI Taxonomy" id="2093856"/>
    <lineage>
        <taxon>Bacteria</taxon>
        <taxon>Pseudomonadati</taxon>
        <taxon>Bacteroidota</taxon>
        <taxon>Bacteroidia</taxon>
        <taxon>Bacteroidales</taxon>
        <taxon>Odoribacteraceae</taxon>
        <taxon>Butyricimonas</taxon>
    </lineage>
</organism>
<dbReference type="Gene3D" id="3.30.1050.10">
    <property type="entry name" value="SCP2 sterol-binding domain"/>
    <property type="match status" value="1"/>
</dbReference>
<feature type="domain" description="N-acetyltransferase" evidence="1">
    <location>
        <begin position="1"/>
        <end position="140"/>
    </location>
</feature>
<evidence type="ECO:0000313" key="3">
    <source>
        <dbReference type="Proteomes" id="UP000270673"/>
    </source>
</evidence>
<reference evidence="2 3" key="1">
    <citation type="submission" date="2018-10" db="EMBL/GenBank/DDBJ databases">
        <title>Butyricimonas faecalis sp. nov., isolated from human faeces and emended description of the genus Butyricimonas.</title>
        <authorList>
            <person name="Le Roy T."/>
            <person name="Van der Smissen P."/>
            <person name="Paquot A."/>
            <person name="Delzenne N."/>
            <person name="Muccioli G."/>
            <person name="Collet J.-F."/>
            <person name="Cani P.D."/>
        </authorList>
    </citation>
    <scope>NUCLEOTIDE SEQUENCE [LARGE SCALE GENOMIC DNA]</scope>
    <source>
        <strain evidence="2 3">H184</strain>
    </source>
</reference>
<evidence type="ECO:0000313" key="2">
    <source>
        <dbReference type="EMBL" id="AZS31591.1"/>
    </source>
</evidence>
<dbReference type="SUPFAM" id="SSF55718">
    <property type="entry name" value="SCP-like"/>
    <property type="match status" value="1"/>
</dbReference>
<name>A0A3Q9ITD6_9BACT</name>
<dbReference type="PANTHER" id="PTHR37817">
    <property type="entry name" value="N-ACETYLTRANSFERASE EIS"/>
    <property type="match status" value="1"/>
</dbReference>
<dbReference type="KEGG" id="buy:D8S85_19910"/>
<dbReference type="Pfam" id="PF13530">
    <property type="entry name" value="SCP2_2"/>
    <property type="match status" value="1"/>
</dbReference>
<dbReference type="PROSITE" id="PS51186">
    <property type="entry name" value="GNAT"/>
    <property type="match status" value="1"/>
</dbReference>
<dbReference type="OrthoDB" id="9768284at2"/>
<sequence>MRIMKREVMELWRVCFDDTEEFVQFYFDKKYKEENALVYWDEQGAAIAALQTPIYPMTFGGTQIRTGYISGACTHPLARARGVMTKLLREAFYVMRGRKILMSTLIPASEWLYAYYGKMGYATVFDYTPEHYTVLEKPVADHFRVEAIRDEELLTDDVFHYFQSMMRLRPCCVQHERDDFEVIVESLRMDGGALIVVYSDRNIVGMAFAEPMGNHVLIQDGMYDSDDVKQVALWGVMKYLDAAEIYCRELPSGKVDEHRGMARVLDVEQMLRLYAVNNPEQNLVLKVTDDWIPENTGIYVIGKGNCICDNGKQVEVELSVQELTQLLLGYHPEHFPRLEPYFKKCSPFISLMLD</sequence>
<gene>
    <name evidence="2" type="ORF">D8S85_19910</name>
</gene>
<dbReference type="PANTHER" id="PTHR37817:SF1">
    <property type="entry name" value="N-ACETYLTRANSFERASE EIS"/>
    <property type="match status" value="1"/>
</dbReference>
<dbReference type="EMBL" id="CP032819">
    <property type="protein sequence ID" value="AZS31591.1"/>
    <property type="molecule type" value="Genomic_DNA"/>
</dbReference>
<dbReference type="GO" id="GO:0034069">
    <property type="term" value="F:aminoglycoside N-acetyltransferase activity"/>
    <property type="evidence" value="ECO:0007669"/>
    <property type="project" value="TreeGrafter"/>
</dbReference>